<keyword evidence="6" id="KW-0285">Flavoprotein</keyword>
<comment type="caution">
    <text evidence="15">The sequence shown here is derived from an EMBL/GenBank/DDBJ whole genome shotgun (WGS) entry which is preliminary data.</text>
</comment>
<protein>
    <recommendedName>
        <fullName evidence="5">L-aspartate oxidase</fullName>
        <ecNumber evidence="4">1.4.3.16</ecNumber>
    </recommendedName>
    <alternativeName>
        <fullName evidence="11">Quinolinate synthase B</fullName>
    </alternativeName>
</protein>
<dbReference type="OrthoDB" id="9805351at2"/>
<dbReference type="PANTHER" id="PTHR42716">
    <property type="entry name" value="L-ASPARTATE OXIDASE"/>
    <property type="match status" value="1"/>
</dbReference>
<dbReference type="EMBL" id="VFOR01000001">
    <property type="protein sequence ID" value="TQL63423.1"/>
    <property type="molecule type" value="Genomic_DNA"/>
</dbReference>
<feature type="domain" description="FAD-dependent oxidoreductase 2 FAD-binding" evidence="14">
    <location>
        <begin position="5"/>
        <end position="373"/>
    </location>
</feature>
<dbReference type="Pfam" id="PF00890">
    <property type="entry name" value="FAD_binding_2"/>
    <property type="match status" value="1"/>
</dbReference>
<evidence type="ECO:0000256" key="10">
    <source>
        <dbReference type="ARBA" id="ARBA00029426"/>
    </source>
</evidence>
<evidence type="ECO:0000313" key="16">
    <source>
        <dbReference type="Proteomes" id="UP000316196"/>
    </source>
</evidence>
<evidence type="ECO:0000256" key="6">
    <source>
        <dbReference type="ARBA" id="ARBA00022630"/>
    </source>
</evidence>
<dbReference type="RefSeq" id="WP_142093146.1">
    <property type="nucleotide sequence ID" value="NZ_BAAAMD010000002.1"/>
</dbReference>
<dbReference type="Gene3D" id="1.20.58.100">
    <property type="entry name" value="Fumarate reductase/succinate dehydrogenase flavoprotein-like, C-terminal domain"/>
    <property type="match status" value="1"/>
</dbReference>
<dbReference type="SUPFAM" id="SSF56425">
    <property type="entry name" value="Succinate dehydrogenase/fumarate reductase flavoprotein, catalytic domain"/>
    <property type="match status" value="1"/>
</dbReference>
<keyword evidence="9" id="KW-0560">Oxidoreductase</keyword>
<comment type="catalytic activity">
    <reaction evidence="12">
        <text>L-aspartate + O2 = iminosuccinate + H2O2</text>
        <dbReference type="Rhea" id="RHEA:25876"/>
        <dbReference type="ChEBI" id="CHEBI:15379"/>
        <dbReference type="ChEBI" id="CHEBI:16240"/>
        <dbReference type="ChEBI" id="CHEBI:29991"/>
        <dbReference type="ChEBI" id="CHEBI:77875"/>
        <dbReference type="EC" id="1.4.3.16"/>
    </reaction>
    <physiologicalReaction direction="left-to-right" evidence="12">
        <dbReference type="Rhea" id="RHEA:25877"/>
    </physiologicalReaction>
</comment>
<dbReference type="InterPro" id="IPR003953">
    <property type="entry name" value="FAD-dep_OxRdtase_2_FAD-bd"/>
</dbReference>
<dbReference type="PRINTS" id="PR00368">
    <property type="entry name" value="FADPNR"/>
</dbReference>
<dbReference type="InterPro" id="IPR005288">
    <property type="entry name" value="NadB"/>
</dbReference>
<evidence type="ECO:0000256" key="8">
    <source>
        <dbReference type="ARBA" id="ARBA00022827"/>
    </source>
</evidence>
<evidence type="ECO:0000256" key="9">
    <source>
        <dbReference type="ARBA" id="ARBA00023002"/>
    </source>
</evidence>
<keyword evidence="8" id="KW-0274">FAD</keyword>
<dbReference type="InterPro" id="IPR027477">
    <property type="entry name" value="Succ_DH/fumarate_Rdtase_cat_sf"/>
</dbReference>
<proteinExistence type="inferred from homology"/>
<evidence type="ECO:0000259" key="14">
    <source>
        <dbReference type="Pfam" id="PF00890"/>
    </source>
</evidence>
<feature type="compositionally biased region" description="Basic and acidic residues" evidence="13">
    <location>
        <begin position="476"/>
        <end position="486"/>
    </location>
</feature>
<accession>A0A542ZSU2</accession>
<evidence type="ECO:0000256" key="11">
    <source>
        <dbReference type="ARBA" id="ARBA00030386"/>
    </source>
</evidence>
<name>A0A542ZSU2_9ACTN</name>
<dbReference type="EC" id="1.4.3.16" evidence="4"/>
<keyword evidence="16" id="KW-1185">Reference proteome</keyword>
<gene>
    <name evidence="15" type="ORF">FB460_1235</name>
</gene>
<dbReference type="GO" id="GO:0008734">
    <property type="term" value="F:L-aspartate oxidase activity"/>
    <property type="evidence" value="ECO:0007669"/>
    <property type="project" value="UniProtKB-EC"/>
</dbReference>
<organism evidence="15 16">
    <name type="scientific">Propioniferax innocua</name>
    <dbReference type="NCBI Taxonomy" id="1753"/>
    <lineage>
        <taxon>Bacteria</taxon>
        <taxon>Bacillati</taxon>
        <taxon>Actinomycetota</taxon>
        <taxon>Actinomycetes</taxon>
        <taxon>Propionibacteriales</taxon>
        <taxon>Propionibacteriaceae</taxon>
        <taxon>Propioniferax</taxon>
    </lineage>
</organism>
<comment type="pathway">
    <text evidence="2">Cofactor biosynthesis; NAD(+) biosynthesis; iminoaspartate from L-aspartate (oxidase route): step 1/1.</text>
</comment>
<evidence type="ECO:0000313" key="15">
    <source>
        <dbReference type="EMBL" id="TQL63423.1"/>
    </source>
</evidence>
<dbReference type="SUPFAM" id="SSF46977">
    <property type="entry name" value="Succinate dehydrogenase/fumarate reductase flavoprotein C-terminal domain"/>
    <property type="match status" value="1"/>
</dbReference>
<dbReference type="GO" id="GO:0033765">
    <property type="term" value="F:steroid dehydrogenase activity, acting on the CH-CH group of donors"/>
    <property type="evidence" value="ECO:0007669"/>
    <property type="project" value="UniProtKB-ARBA"/>
</dbReference>
<sequence length="496" mass="51492">MNAPVVVVGSGLAGLVAARSITGPCLLVTPGRLTQGAASMLAQGGIAAAVGPDDSVELHAHDTWIAGDRAGDPEMIARVTGAGPGTMEELRSVGVAFDTTPTGELDLHLEAGHSRRRIAHVRDTSGAAITSAVARAVAKGPVEVLEHTQVVDLLVESAGHDDTADGNTTGRVTGVLIEDASGRRAIDAAAVVLATGGHGGLWHHATSSPHAVGAGVAMAARAGVRTDDLHLMQFHPTALDAGGTGPMPLLTEALRGAGAVLLADGRRFVDELRPRDQVAAAVWEQLQAGRRVHLDARGVERVVEHFPQVNDLCRQVGLEPSRDLLPTRPAAHYAMGGITVDRRERTSLPGLWAVGEVARTGLHGANRLASNSLLEAFVTGRDAASDIACWIRDERARSGQGWSEVPSADPATVVARGPGSIMDLTEVQETLEAGCGVLRDASGIRATIERLAPMVASDDAAYVAWLVAHAALDHRNSRGAHRRVDDPSLATKGATA</sequence>
<dbReference type="InterPro" id="IPR036188">
    <property type="entry name" value="FAD/NAD-bd_sf"/>
</dbReference>
<evidence type="ECO:0000256" key="3">
    <source>
        <dbReference type="ARBA" id="ARBA00008562"/>
    </source>
</evidence>
<dbReference type="SUPFAM" id="SSF51905">
    <property type="entry name" value="FAD/NAD(P)-binding domain"/>
    <property type="match status" value="1"/>
</dbReference>
<dbReference type="Proteomes" id="UP000316196">
    <property type="component" value="Unassembled WGS sequence"/>
</dbReference>
<dbReference type="AlphaFoldDB" id="A0A542ZSU2"/>
<evidence type="ECO:0000256" key="12">
    <source>
        <dbReference type="ARBA" id="ARBA00048305"/>
    </source>
</evidence>
<dbReference type="Gene3D" id="3.50.50.60">
    <property type="entry name" value="FAD/NAD(P)-binding domain"/>
    <property type="match status" value="1"/>
</dbReference>
<dbReference type="UniPathway" id="UPA00253">
    <property type="reaction ID" value="UER00326"/>
</dbReference>
<comment type="similarity">
    <text evidence="3">Belongs to the FAD-dependent oxidoreductase 2 family. NadB subfamily.</text>
</comment>
<evidence type="ECO:0000256" key="1">
    <source>
        <dbReference type="ARBA" id="ARBA00001974"/>
    </source>
</evidence>
<dbReference type="InterPro" id="IPR037099">
    <property type="entry name" value="Fum_R/Succ_DH_flav-like_C_sf"/>
</dbReference>
<evidence type="ECO:0000256" key="7">
    <source>
        <dbReference type="ARBA" id="ARBA00022642"/>
    </source>
</evidence>
<evidence type="ECO:0000256" key="13">
    <source>
        <dbReference type="SAM" id="MobiDB-lite"/>
    </source>
</evidence>
<comment type="function">
    <text evidence="10">Catalyzes the oxidation of L-aspartate to iminoaspartate, the first step in the de novo biosynthesis of NAD(+).</text>
</comment>
<dbReference type="GO" id="GO:0009435">
    <property type="term" value="P:NAD+ biosynthetic process"/>
    <property type="evidence" value="ECO:0007669"/>
    <property type="project" value="UniProtKB-UniPathway"/>
</dbReference>
<reference evidence="15 16" key="1">
    <citation type="submission" date="2019-06" db="EMBL/GenBank/DDBJ databases">
        <title>Sequencing the genomes of 1000 actinobacteria strains.</title>
        <authorList>
            <person name="Klenk H.-P."/>
        </authorList>
    </citation>
    <scope>NUCLEOTIDE SEQUENCE [LARGE SCALE GENOMIC DNA]</scope>
    <source>
        <strain evidence="15 16">DSM 8251</strain>
    </source>
</reference>
<comment type="cofactor">
    <cofactor evidence="1">
        <name>FAD</name>
        <dbReference type="ChEBI" id="CHEBI:57692"/>
    </cofactor>
</comment>
<evidence type="ECO:0000256" key="2">
    <source>
        <dbReference type="ARBA" id="ARBA00004950"/>
    </source>
</evidence>
<keyword evidence="7" id="KW-0662">Pyridine nucleotide biosynthesis</keyword>
<dbReference type="PANTHER" id="PTHR42716:SF2">
    <property type="entry name" value="L-ASPARTATE OXIDASE, CHLOROPLASTIC"/>
    <property type="match status" value="1"/>
</dbReference>
<evidence type="ECO:0000256" key="5">
    <source>
        <dbReference type="ARBA" id="ARBA00021901"/>
    </source>
</evidence>
<evidence type="ECO:0000256" key="4">
    <source>
        <dbReference type="ARBA" id="ARBA00012173"/>
    </source>
</evidence>
<feature type="region of interest" description="Disordered" evidence="13">
    <location>
        <begin position="476"/>
        <end position="496"/>
    </location>
</feature>
<dbReference type="Gene3D" id="3.90.700.10">
    <property type="entry name" value="Succinate dehydrogenase/fumarate reductase flavoprotein, catalytic domain"/>
    <property type="match status" value="1"/>
</dbReference>